<sequence>MKIVRNTSDQLILQSVPWVIAIMLSIFLLGAIGFGLSSLFESNTTDAFWGLLAIPLFLSLFIVIFVRRDDLILDRSRNLLELRHSTFRGRTKIQHKLEHLNRAMLQTSRSSKGATTHRIALVLDGGMDAGTHPVTPVYVSGNGAKRGVEAINAWLAQDVDSRRSQA</sequence>
<dbReference type="RefSeq" id="WP_342068804.1">
    <property type="nucleotide sequence ID" value="NZ_CP151762.1"/>
</dbReference>
<accession>A0AAN0NG44</accession>
<gene>
    <name evidence="2" type="ORF">AABB28_10845</name>
</gene>
<dbReference type="AlphaFoldDB" id="A0AAN0NG44"/>
<keyword evidence="1" id="KW-1133">Transmembrane helix</keyword>
<organism evidence="2 3">
    <name type="scientific">Yoonia algicola</name>
    <dbReference type="NCBI Taxonomy" id="3137368"/>
    <lineage>
        <taxon>Bacteria</taxon>
        <taxon>Pseudomonadati</taxon>
        <taxon>Pseudomonadota</taxon>
        <taxon>Alphaproteobacteria</taxon>
        <taxon>Rhodobacterales</taxon>
        <taxon>Paracoccaceae</taxon>
        <taxon>Yoonia</taxon>
    </lineage>
</organism>
<dbReference type="Proteomes" id="UP001451782">
    <property type="component" value="Chromosome"/>
</dbReference>
<evidence type="ECO:0000313" key="2">
    <source>
        <dbReference type="EMBL" id="WZU62397.1"/>
    </source>
</evidence>
<proteinExistence type="predicted"/>
<keyword evidence="1" id="KW-0812">Transmembrane</keyword>
<dbReference type="KEGG" id="yag:AABB28_10845"/>
<keyword evidence="3" id="KW-1185">Reference proteome</keyword>
<feature type="transmembrane region" description="Helical" evidence="1">
    <location>
        <begin position="47"/>
        <end position="66"/>
    </location>
</feature>
<evidence type="ECO:0000313" key="3">
    <source>
        <dbReference type="Proteomes" id="UP001451782"/>
    </source>
</evidence>
<dbReference type="EMBL" id="CP151762">
    <property type="protein sequence ID" value="WZU62397.1"/>
    <property type="molecule type" value="Genomic_DNA"/>
</dbReference>
<feature type="transmembrane region" description="Helical" evidence="1">
    <location>
        <begin position="12"/>
        <end position="35"/>
    </location>
</feature>
<name>A0AAN0NG44_9RHOB</name>
<evidence type="ECO:0000256" key="1">
    <source>
        <dbReference type="SAM" id="Phobius"/>
    </source>
</evidence>
<protein>
    <submittedName>
        <fullName evidence="2">Uncharacterized protein</fullName>
    </submittedName>
</protein>
<reference evidence="2 3" key="1">
    <citation type="submission" date="2024-04" db="EMBL/GenBank/DDBJ databases">
        <title>Phylogenomic analyses of a clade within the roseobacter group suggest taxonomic reassignments of species of the genera Aestuariivita, Citreicella, Loktanella, Nautella, Pelagibaca, Ruegeria, Thalassobius, Thiobacimonas and Tropicibacter, and the proposal o.</title>
        <authorList>
            <person name="Jeon C.O."/>
        </authorList>
    </citation>
    <scope>NUCLEOTIDE SEQUENCE [LARGE SCALE GENOMIC DNA]</scope>
    <source>
        <strain evidence="2 3">G8-12</strain>
    </source>
</reference>
<keyword evidence="1" id="KW-0472">Membrane</keyword>